<feature type="domain" description="RWD" evidence="13">
    <location>
        <begin position="13"/>
        <end position="127"/>
    </location>
</feature>
<dbReference type="SMART" id="SM00220">
    <property type="entry name" value="S_TKc"/>
    <property type="match status" value="1"/>
</dbReference>
<reference evidence="15" key="1">
    <citation type="submission" date="2025-08" db="UniProtKB">
        <authorList>
            <consortium name="RefSeq"/>
        </authorList>
    </citation>
    <scope>IDENTIFICATION</scope>
    <source>
        <tissue evidence="15">Thorax and Abdomen</tissue>
    </source>
</reference>
<dbReference type="Gene3D" id="3.30.200.20">
    <property type="entry name" value="Phosphorylase Kinase, domain 1"/>
    <property type="match status" value="1"/>
</dbReference>
<feature type="compositionally biased region" description="Acidic residues" evidence="11">
    <location>
        <begin position="688"/>
        <end position="704"/>
    </location>
</feature>
<dbReference type="InterPro" id="IPR036621">
    <property type="entry name" value="Anticodon-bd_dom_sf"/>
</dbReference>
<dbReference type="PIRSF" id="PIRSF000660">
    <property type="entry name" value="Ser/Thr_PK_GCN2"/>
    <property type="match status" value="1"/>
</dbReference>
<keyword evidence="4 10" id="KW-0547">Nucleotide-binding</keyword>
<dbReference type="Pfam" id="PF13393">
    <property type="entry name" value="tRNA-synt_His"/>
    <property type="match status" value="1"/>
</dbReference>
<comment type="catalytic activity">
    <reaction evidence="9">
        <text>L-seryl-[protein] + ATP = O-phospho-L-seryl-[protein] + ADP + H(+)</text>
        <dbReference type="Rhea" id="RHEA:17989"/>
        <dbReference type="Rhea" id="RHEA-COMP:9863"/>
        <dbReference type="Rhea" id="RHEA-COMP:11604"/>
        <dbReference type="ChEBI" id="CHEBI:15378"/>
        <dbReference type="ChEBI" id="CHEBI:29999"/>
        <dbReference type="ChEBI" id="CHEBI:30616"/>
        <dbReference type="ChEBI" id="CHEBI:83421"/>
        <dbReference type="ChEBI" id="CHEBI:456216"/>
        <dbReference type="EC" id="2.7.11.1"/>
    </reaction>
</comment>
<keyword evidence="6 10" id="KW-0067">ATP-binding</keyword>
<dbReference type="InterPro" id="IPR000719">
    <property type="entry name" value="Prot_kinase_dom"/>
</dbReference>
<dbReference type="InterPro" id="IPR008271">
    <property type="entry name" value="Ser/Thr_kinase_AS"/>
</dbReference>
<organism evidence="14 15">
    <name type="scientific">Neodiprion lecontei</name>
    <name type="common">Redheaded pine sawfly</name>
    <dbReference type="NCBI Taxonomy" id="441921"/>
    <lineage>
        <taxon>Eukaryota</taxon>
        <taxon>Metazoa</taxon>
        <taxon>Ecdysozoa</taxon>
        <taxon>Arthropoda</taxon>
        <taxon>Hexapoda</taxon>
        <taxon>Insecta</taxon>
        <taxon>Pterygota</taxon>
        <taxon>Neoptera</taxon>
        <taxon>Endopterygota</taxon>
        <taxon>Hymenoptera</taxon>
        <taxon>Tenthredinoidea</taxon>
        <taxon>Diprionidae</taxon>
        <taxon>Diprioninae</taxon>
        <taxon>Neodiprion</taxon>
    </lineage>
</organism>
<dbReference type="Pfam" id="PF00069">
    <property type="entry name" value="Pkinase"/>
    <property type="match status" value="3"/>
</dbReference>
<feature type="region of interest" description="Disordered" evidence="11">
    <location>
        <begin position="191"/>
        <end position="215"/>
    </location>
</feature>
<evidence type="ECO:0000259" key="12">
    <source>
        <dbReference type="PROSITE" id="PS50011"/>
    </source>
</evidence>
<dbReference type="GO" id="GO:0016301">
    <property type="term" value="F:kinase activity"/>
    <property type="evidence" value="ECO:0007669"/>
    <property type="project" value="UniProtKB-KW"/>
</dbReference>
<feature type="compositionally biased region" description="Polar residues" evidence="11">
    <location>
        <begin position="628"/>
        <end position="641"/>
    </location>
</feature>
<dbReference type="Gene3D" id="3.40.50.800">
    <property type="entry name" value="Anticodon-binding domain"/>
    <property type="match status" value="1"/>
</dbReference>
<comment type="similarity">
    <text evidence="7">Belongs to the protein kinase superfamily. Ser/Thr protein kinase family. GCN2 subfamily.</text>
</comment>
<dbReference type="InterPro" id="IPR017441">
    <property type="entry name" value="Protein_kinase_ATP_BS"/>
</dbReference>
<dbReference type="SUPFAM" id="SSF56112">
    <property type="entry name" value="Protein kinase-like (PK-like)"/>
    <property type="match status" value="2"/>
</dbReference>
<evidence type="ECO:0000313" key="14">
    <source>
        <dbReference type="Proteomes" id="UP000829291"/>
    </source>
</evidence>
<dbReference type="Pfam" id="PF05773">
    <property type="entry name" value="RWD"/>
    <property type="match status" value="1"/>
</dbReference>
<dbReference type="SUPFAM" id="SSF55681">
    <property type="entry name" value="Class II aaRS and biotin synthetases"/>
    <property type="match status" value="1"/>
</dbReference>
<dbReference type="PROSITE" id="PS50908">
    <property type="entry name" value="RWD"/>
    <property type="match status" value="1"/>
</dbReference>
<dbReference type="CDD" id="cd23823">
    <property type="entry name" value="RWD_GCN2"/>
    <property type="match status" value="1"/>
</dbReference>
<dbReference type="InterPro" id="IPR011009">
    <property type="entry name" value="Kinase-like_dom_sf"/>
</dbReference>
<evidence type="ECO:0000256" key="4">
    <source>
        <dbReference type="ARBA" id="ARBA00022741"/>
    </source>
</evidence>
<comment type="catalytic activity">
    <reaction evidence="8">
        <text>L-threonyl-[protein] + ATP = O-phospho-L-threonyl-[protein] + ADP + H(+)</text>
        <dbReference type="Rhea" id="RHEA:46608"/>
        <dbReference type="Rhea" id="RHEA-COMP:11060"/>
        <dbReference type="Rhea" id="RHEA-COMP:11605"/>
        <dbReference type="ChEBI" id="CHEBI:15378"/>
        <dbReference type="ChEBI" id="CHEBI:30013"/>
        <dbReference type="ChEBI" id="CHEBI:30616"/>
        <dbReference type="ChEBI" id="CHEBI:61977"/>
        <dbReference type="ChEBI" id="CHEBI:456216"/>
        <dbReference type="EC" id="2.7.11.1"/>
    </reaction>
</comment>
<evidence type="ECO:0000259" key="13">
    <source>
        <dbReference type="PROSITE" id="PS50908"/>
    </source>
</evidence>
<evidence type="ECO:0000256" key="7">
    <source>
        <dbReference type="ARBA" id="ARBA00037982"/>
    </source>
</evidence>
<evidence type="ECO:0000313" key="15">
    <source>
        <dbReference type="RefSeq" id="XP_046601274.1"/>
    </source>
</evidence>
<evidence type="ECO:0000256" key="2">
    <source>
        <dbReference type="ARBA" id="ARBA00022527"/>
    </source>
</evidence>
<dbReference type="EC" id="2.7.11.1" evidence="1"/>
<dbReference type="Proteomes" id="UP000829291">
    <property type="component" value="Chromosome 7"/>
</dbReference>
<accession>A0ABM3GLX8</accession>
<dbReference type="Gene3D" id="1.10.510.10">
    <property type="entry name" value="Transferase(Phosphotransferase) domain 1"/>
    <property type="match status" value="2"/>
</dbReference>
<keyword evidence="14" id="KW-1185">Reference proteome</keyword>
<feature type="region of interest" description="Disordered" evidence="11">
    <location>
        <begin position="624"/>
        <end position="647"/>
    </location>
</feature>
<keyword evidence="5 15" id="KW-0418">Kinase</keyword>
<feature type="region of interest" description="Disordered" evidence="11">
    <location>
        <begin position="717"/>
        <end position="736"/>
    </location>
</feature>
<evidence type="ECO:0000256" key="9">
    <source>
        <dbReference type="ARBA" id="ARBA00048679"/>
    </source>
</evidence>
<feature type="region of interest" description="Disordered" evidence="11">
    <location>
        <begin position="682"/>
        <end position="704"/>
    </location>
</feature>
<gene>
    <name evidence="15" type="primary">LOC107219485</name>
</gene>
<dbReference type="InterPro" id="IPR016135">
    <property type="entry name" value="UBQ-conjugating_enzyme/RWD"/>
</dbReference>
<dbReference type="PANTHER" id="PTHR11042">
    <property type="entry name" value="EUKARYOTIC TRANSLATION INITIATION FACTOR 2-ALPHA KINASE EIF2-ALPHA KINASE -RELATED"/>
    <property type="match status" value="1"/>
</dbReference>
<evidence type="ECO:0000256" key="3">
    <source>
        <dbReference type="ARBA" id="ARBA00022679"/>
    </source>
</evidence>
<dbReference type="CDD" id="cd14046">
    <property type="entry name" value="STKc_EIF2AK4_GCN2_rpt2"/>
    <property type="match status" value="1"/>
</dbReference>
<dbReference type="InterPro" id="IPR016255">
    <property type="entry name" value="Gcn2"/>
</dbReference>
<dbReference type="Gene3D" id="3.30.930.10">
    <property type="entry name" value="Bira Bifunctional Protein, Domain 2"/>
    <property type="match status" value="1"/>
</dbReference>
<dbReference type="PROSITE" id="PS50011">
    <property type="entry name" value="PROTEIN_KINASE_DOM"/>
    <property type="match status" value="2"/>
</dbReference>
<evidence type="ECO:0000256" key="6">
    <source>
        <dbReference type="ARBA" id="ARBA00022840"/>
    </source>
</evidence>
<evidence type="ECO:0000256" key="1">
    <source>
        <dbReference type="ARBA" id="ARBA00012513"/>
    </source>
</evidence>
<dbReference type="PROSITE" id="PS00108">
    <property type="entry name" value="PROTEIN_KINASE_ST"/>
    <property type="match status" value="1"/>
</dbReference>
<evidence type="ECO:0000256" key="5">
    <source>
        <dbReference type="ARBA" id="ARBA00022777"/>
    </source>
</evidence>
<keyword evidence="3" id="KW-0808">Transferase</keyword>
<evidence type="ECO:0000256" key="11">
    <source>
        <dbReference type="SAM" id="MobiDB-lite"/>
    </source>
</evidence>
<proteinExistence type="inferred from homology"/>
<feature type="compositionally biased region" description="Polar residues" evidence="11">
    <location>
        <begin position="725"/>
        <end position="735"/>
    </location>
</feature>
<name>A0ABM3GLX8_NEOLC</name>
<sequence>MSHAETNRDRQQNELEVLKSIFAEELHDHRKTKGKKKWQPLDLSITLTPQKGMSGPAEVYAQIDLQVICRDNYPEEVPCLLLRNSRGLSNQQVGVLYSDLEQMADQLKGQEMIYELAQHVQKFLHDHNKPGYSSFYEEMVSRQQEKLKFEIQKKQLKEDKERQVLQDEIQKRQEALMAEVRKRKELARLTSETDSNCQSIPSSPPDRPRRYSRRRCTSTSESSESCLCEHKGTKLVKFSDNRGERVVCRGKCLGHSTKGSVVYVGLDTTSGELLAIAEWSLRCGTTESLPETHEATDLQHCLKQIAIIEQELNHLNKLHHPNLVHYLHMKYIQDKESVVIYVLQEFVVGTTCSFFLTENIPMDVDTLRHLATGVLSALQYLHHNNVVHKDLRETSVHIDSTGVVKLSGYSLDKRLSDIYCASYLAKNEHEFPTIQGRGGKKADIHRFGVLLLSLLRGSIVSENEIDMETNLQTDLKDFLSKCLVRNERIRWSAEQLQGHCFIRVPIERGLSPPCPDRKKEQNSSETELPAADIHPYSTALGGQSRIQSEFEVLKWLGKGAFGDVLKVKNKLDGGIYAIKRIELNPKNIQLNRKITREVKLLSRLNHENVVRYYNSWIESATIDDSSRHSQLTPAATPSNRTAPERGNNKDELMAMESNDIERLAPPLHDVEWNISYQSRASGVLSGDSDAESEDNSSDSDDEDWAFLTRTRIDSSNSIEFEKNESSQTSNSTQDVLDSPMRHVENTNDSAVVKEIQFMYIQMEFCEKSTLRTAIDNSLCEDEERVWRLFREIVEGLAHIHQQGMIHRDLKPVNIFLDSNDHVKIGDFGLATSNILSTLAHNVDTDKELQLIAGTSFDLDDVGSMTGQVGTALYTAPELSSKVAKAIYNQKVDIYSLGIILFEMCYKPLDTGMERVKVLLNLRSREIILPPEFTEIDMPHHVHLLRWLLNHDPSQRPTSQELLTSEYLPPPQLEEAELQEMVRHTLSNRQSKAYKYLIESCMAQKVTPAEDITYDMNLPSRGFTSCPAPKIQFLQENVKSKVIEVFQRHGGVCLGSPLLMPKSNESYMHMDSCVKLMTRTGSVVSLPHDLRAPFARYVAWNNIMHVRRYAIERVYREKKVHGFHPRELYECAFDIISPTPGDLMDEAELILIVSEIANEIPQLRERNFSVRLNHTSLLQAVLMYCGIEREKYHDIYSILCDARDGKFSKFQLQTHLISLCLTDQAMETLYNLFETESSVAKIASVLRTITRRKGNAAILAKEGLRELEIVIANTEALGLKWPIVVVPLLVHNIQQHSGVIYQISCELKKRRRRGGQDVIAAGGRYDKMLTSFRQFLERTGMAGKEVRQYGVGISISLDKLVCAVRENCEDICSENKFGVDVAVCCIGGMQRREKEKAEVLRELWSQGLKVTSLGPHSAEEISEYCRDNSINYIILLRDGENGTLRVQSWEKDRYQERKINTQDITDFLQRQIDNPLPILTRSESKVSTGNNEVPVSSYNPVKVNIGFVLSEKDKLSASARRSVKNTILAQMTSVSQRISHKIPIEVFAVFLDTTVVKTIISFLDIDENEVEFHKSIQLIIEKHPRHKKYITDICEEMRETRNEKLHPVLILYSLIDNKYRILM</sequence>
<dbReference type="InterPro" id="IPR045864">
    <property type="entry name" value="aa-tRNA-synth_II/BPL/LPL"/>
</dbReference>
<protein>
    <recommendedName>
        <fullName evidence="1">non-specific serine/threonine protein kinase</fullName>
        <ecNumber evidence="1">2.7.11.1</ecNumber>
    </recommendedName>
</protein>
<dbReference type="RefSeq" id="XP_046601274.1">
    <property type="nucleotide sequence ID" value="XM_046745318.1"/>
</dbReference>
<dbReference type="PROSITE" id="PS00107">
    <property type="entry name" value="PROTEIN_KINASE_ATP"/>
    <property type="match status" value="1"/>
</dbReference>
<evidence type="ECO:0000256" key="8">
    <source>
        <dbReference type="ARBA" id="ARBA00047899"/>
    </source>
</evidence>
<dbReference type="GeneID" id="107219485"/>
<feature type="domain" description="Protein kinase" evidence="12">
    <location>
        <begin position="550"/>
        <end position="967"/>
    </location>
</feature>
<dbReference type="InterPro" id="IPR041715">
    <property type="entry name" value="HisRS-like_core"/>
</dbReference>
<feature type="domain" description="Protein kinase" evidence="12">
    <location>
        <begin position="247"/>
        <end position="502"/>
    </location>
</feature>
<dbReference type="InterPro" id="IPR006575">
    <property type="entry name" value="RWD_dom"/>
</dbReference>
<dbReference type="SMART" id="SM00591">
    <property type="entry name" value="RWD"/>
    <property type="match status" value="1"/>
</dbReference>
<evidence type="ECO:0000256" key="10">
    <source>
        <dbReference type="PROSITE-ProRule" id="PRU10141"/>
    </source>
</evidence>
<keyword evidence="2" id="KW-0723">Serine/threonine-protein kinase</keyword>
<dbReference type="PANTHER" id="PTHR11042:SF136">
    <property type="entry name" value="EIF-2-ALPHA KINASE GCN2"/>
    <property type="match status" value="1"/>
</dbReference>
<dbReference type="SUPFAM" id="SSF54495">
    <property type="entry name" value="UBC-like"/>
    <property type="match status" value="1"/>
</dbReference>
<feature type="binding site" evidence="10">
    <location>
        <position position="579"/>
    </location>
    <ligand>
        <name>ATP</name>
        <dbReference type="ChEBI" id="CHEBI:30616"/>
    </ligand>
</feature>
<dbReference type="InterPro" id="IPR050339">
    <property type="entry name" value="CC_SR_Kinase"/>
</dbReference>
<dbReference type="Gene3D" id="3.10.110.10">
    <property type="entry name" value="Ubiquitin Conjugating Enzyme"/>
    <property type="match status" value="1"/>
</dbReference>